<evidence type="ECO:0000313" key="2">
    <source>
        <dbReference type="Proteomes" id="UP000821853"/>
    </source>
</evidence>
<dbReference type="AlphaFoldDB" id="A0A9J6GPV7"/>
<dbReference type="VEuPathDB" id="VectorBase:HLOH_051306"/>
<evidence type="ECO:0000313" key="1">
    <source>
        <dbReference type="EMBL" id="KAH9377669.1"/>
    </source>
</evidence>
<sequence>MRHFFDVWHIAKGQDQEREKEIQGEDVATPARALLCFSIENQADIWLVNDVAMRCEATTLRESVASSTSRKRHMTDAYDRPAKEALITEYTSRYAPQEPIVEALVEH</sequence>
<keyword evidence="2" id="KW-1185">Reference proteome</keyword>
<protein>
    <submittedName>
        <fullName evidence="1">Uncharacterized protein</fullName>
    </submittedName>
</protein>
<organism evidence="1 2">
    <name type="scientific">Haemaphysalis longicornis</name>
    <name type="common">Bush tick</name>
    <dbReference type="NCBI Taxonomy" id="44386"/>
    <lineage>
        <taxon>Eukaryota</taxon>
        <taxon>Metazoa</taxon>
        <taxon>Ecdysozoa</taxon>
        <taxon>Arthropoda</taxon>
        <taxon>Chelicerata</taxon>
        <taxon>Arachnida</taxon>
        <taxon>Acari</taxon>
        <taxon>Parasitiformes</taxon>
        <taxon>Ixodida</taxon>
        <taxon>Ixodoidea</taxon>
        <taxon>Ixodidae</taxon>
        <taxon>Haemaphysalinae</taxon>
        <taxon>Haemaphysalis</taxon>
    </lineage>
</organism>
<gene>
    <name evidence="1" type="ORF">HPB48_017229</name>
</gene>
<comment type="caution">
    <text evidence="1">The sequence shown here is derived from an EMBL/GenBank/DDBJ whole genome shotgun (WGS) entry which is preliminary data.</text>
</comment>
<dbReference type="EMBL" id="JABSTR010000008">
    <property type="protein sequence ID" value="KAH9377669.1"/>
    <property type="molecule type" value="Genomic_DNA"/>
</dbReference>
<accession>A0A9J6GPV7</accession>
<reference evidence="1 2" key="1">
    <citation type="journal article" date="2020" name="Cell">
        <title>Large-Scale Comparative Analyses of Tick Genomes Elucidate Their Genetic Diversity and Vector Capacities.</title>
        <authorList>
            <consortium name="Tick Genome and Microbiome Consortium (TIGMIC)"/>
            <person name="Jia N."/>
            <person name="Wang J."/>
            <person name="Shi W."/>
            <person name="Du L."/>
            <person name="Sun Y."/>
            <person name="Zhan W."/>
            <person name="Jiang J.F."/>
            <person name="Wang Q."/>
            <person name="Zhang B."/>
            <person name="Ji P."/>
            <person name="Bell-Sakyi L."/>
            <person name="Cui X.M."/>
            <person name="Yuan T.T."/>
            <person name="Jiang B.G."/>
            <person name="Yang W.F."/>
            <person name="Lam T.T."/>
            <person name="Chang Q.C."/>
            <person name="Ding S.J."/>
            <person name="Wang X.J."/>
            <person name="Zhu J.G."/>
            <person name="Ruan X.D."/>
            <person name="Zhao L."/>
            <person name="Wei J.T."/>
            <person name="Ye R.Z."/>
            <person name="Que T.C."/>
            <person name="Du C.H."/>
            <person name="Zhou Y.H."/>
            <person name="Cheng J.X."/>
            <person name="Dai P.F."/>
            <person name="Guo W.B."/>
            <person name="Han X.H."/>
            <person name="Huang E.J."/>
            <person name="Li L.F."/>
            <person name="Wei W."/>
            <person name="Gao Y.C."/>
            <person name="Liu J.Z."/>
            <person name="Shao H.Z."/>
            <person name="Wang X."/>
            <person name="Wang C.C."/>
            <person name="Yang T.C."/>
            <person name="Huo Q.B."/>
            <person name="Li W."/>
            <person name="Chen H.Y."/>
            <person name="Chen S.E."/>
            <person name="Zhou L.G."/>
            <person name="Ni X.B."/>
            <person name="Tian J.H."/>
            <person name="Sheng Y."/>
            <person name="Liu T."/>
            <person name="Pan Y.S."/>
            <person name="Xia L.Y."/>
            <person name="Li J."/>
            <person name="Zhao F."/>
            <person name="Cao W.C."/>
        </authorList>
    </citation>
    <scope>NUCLEOTIDE SEQUENCE [LARGE SCALE GENOMIC DNA]</scope>
    <source>
        <strain evidence="1">HaeL-2018</strain>
    </source>
</reference>
<dbReference type="Proteomes" id="UP000821853">
    <property type="component" value="Unassembled WGS sequence"/>
</dbReference>
<proteinExistence type="predicted"/>
<name>A0A9J6GPV7_HAELO</name>